<dbReference type="NCBIfam" id="TIGR00229">
    <property type="entry name" value="sensory_box"/>
    <property type="match status" value="4"/>
</dbReference>
<organism evidence="4 5">
    <name type="scientific">Pseudodesulfovibrio nedwellii</name>
    <dbReference type="NCBI Taxonomy" id="2973072"/>
    <lineage>
        <taxon>Bacteria</taxon>
        <taxon>Pseudomonadati</taxon>
        <taxon>Thermodesulfobacteriota</taxon>
        <taxon>Desulfovibrionia</taxon>
        <taxon>Desulfovibrionales</taxon>
        <taxon>Desulfovibrionaceae</taxon>
    </lineage>
</organism>
<dbReference type="SMART" id="SM00091">
    <property type="entry name" value="PAS"/>
    <property type="match status" value="4"/>
</dbReference>
<dbReference type="InterPro" id="IPR000700">
    <property type="entry name" value="PAS-assoc_C"/>
</dbReference>
<protein>
    <recommendedName>
        <fullName evidence="6">PAS domain S-box protein</fullName>
    </recommendedName>
</protein>
<dbReference type="InterPro" id="IPR043128">
    <property type="entry name" value="Rev_trsase/Diguanyl_cyclase"/>
</dbReference>
<evidence type="ECO:0008006" key="6">
    <source>
        <dbReference type="Google" id="ProtNLM"/>
    </source>
</evidence>
<dbReference type="RefSeq" id="WP_281760215.1">
    <property type="nucleotide sequence ID" value="NZ_AP026709.1"/>
</dbReference>
<sequence length="851" mass="95916">MDRLKTYIAENEEWLKECILAYVKKHGSTPDAIAEEWPDFFSGIVGTMPSPVHSDQEQRKEDVLRLFQSLDTPALILSDSFEISAANKAAINTLSLGDDFLATSASMAVADLVPWLADCVQEFFPGERDVGSVCRMDVAAPMIYGEKYFSVSVSKFSEVVAGFSGYILTLEDISFRVETEKQLSRERNRVAHYLDVVGSIILAQDASGAITMVNRTGSEHLGYAENELLGQNWIDLMVPVEQRDEVRDYFYMIFSGQTEIDDEYTNYVVAKDGRHRLVHWQNRVLTNEGGNVIGVLSSGMDVTEKRAMEEALSEKELWLRNTFVALGETVLILTPDWNVLDANPAAEILFGMTNEELSELSLLELHVDRPHYAEFLVKSQAAFDKGEKAQFEMALRRSDGTLFPADHSVSLILGDDGLALGIVNVIRDISARKKAEQVLQESEEKFRRIFESIEEGYMVTDLAGDVQMVNPATCRLLGYEESDLLGKSIDSLYSIKDERMHLRRQLVEKGAIRGVQVQARRKDGSSIVVEANTHLIRNESGNAVAMEGTFRDITDRIEAEGILKEREKQYRAFFENNHAIMLLVDPRTERIIDANPAASDFYGYSVDDMRDMTMGSINALTQDEIFREMQLSRQEGRSYFIMKHILVNGDIRDVEVYSGPIMVQGKQRLYSVIHDVTQRIRLEQKMKRLATTDGLTGVNNRHNFFVLGSRELVRAKRYKNPLAVLMLDIDYFKSINDTHGHQTGDLVLRMLAAASTTTLRETDIFGRLGGEEFAVILPETGLQEGLEAAERLREVYAGLEARVEESVVTFTVSIGTTVVRTSDRTIEEVLNRADEALYKAKRMGRNRVERG</sequence>
<dbReference type="Pfam" id="PF13188">
    <property type="entry name" value="PAS_8"/>
    <property type="match status" value="1"/>
</dbReference>
<dbReference type="Gene3D" id="3.30.70.270">
    <property type="match status" value="1"/>
</dbReference>
<name>A0ABM8B294_9BACT</name>
<dbReference type="PROSITE" id="PS50112">
    <property type="entry name" value="PAS"/>
    <property type="match status" value="3"/>
</dbReference>
<dbReference type="Pfam" id="PF13426">
    <property type="entry name" value="PAS_9"/>
    <property type="match status" value="1"/>
</dbReference>
<dbReference type="SMART" id="SM00267">
    <property type="entry name" value="GGDEF"/>
    <property type="match status" value="1"/>
</dbReference>
<dbReference type="InterPro" id="IPR000160">
    <property type="entry name" value="GGDEF_dom"/>
</dbReference>
<dbReference type="InterPro" id="IPR035965">
    <property type="entry name" value="PAS-like_dom_sf"/>
</dbReference>
<accession>A0ABM8B294</accession>
<dbReference type="Proteomes" id="UP001317742">
    <property type="component" value="Chromosome"/>
</dbReference>
<feature type="domain" description="PAC" evidence="2">
    <location>
        <begin position="389"/>
        <end position="441"/>
    </location>
</feature>
<proteinExistence type="predicted"/>
<feature type="domain" description="PAC" evidence="2">
    <location>
        <begin position="513"/>
        <end position="565"/>
    </location>
</feature>
<evidence type="ECO:0000259" key="2">
    <source>
        <dbReference type="PROSITE" id="PS50113"/>
    </source>
</evidence>
<dbReference type="Pfam" id="PF00990">
    <property type="entry name" value="GGDEF"/>
    <property type="match status" value="1"/>
</dbReference>
<evidence type="ECO:0000313" key="4">
    <source>
        <dbReference type="EMBL" id="BDQ37696.1"/>
    </source>
</evidence>
<dbReference type="CDD" id="cd00130">
    <property type="entry name" value="PAS"/>
    <property type="match status" value="4"/>
</dbReference>
<dbReference type="CDD" id="cd01949">
    <property type="entry name" value="GGDEF"/>
    <property type="match status" value="1"/>
</dbReference>
<dbReference type="SUPFAM" id="SSF55785">
    <property type="entry name" value="PYP-like sensor domain (PAS domain)"/>
    <property type="match status" value="4"/>
</dbReference>
<feature type="domain" description="PAS" evidence="1">
    <location>
        <begin position="566"/>
        <end position="609"/>
    </location>
</feature>
<feature type="domain" description="PAS" evidence="1">
    <location>
        <begin position="442"/>
        <end position="495"/>
    </location>
</feature>
<evidence type="ECO:0000259" key="3">
    <source>
        <dbReference type="PROSITE" id="PS50887"/>
    </source>
</evidence>
<dbReference type="Gene3D" id="3.30.450.20">
    <property type="entry name" value="PAS domain"/>
    <property type="match status" value="4"/>
</dbReference>
<feature type="domain" description="GGDEF" evidence="3">
    <location>
        <begin position="720"/>
        <end position="851"/>
    </location>
</feature>
<evidence type="ECO:0000259" key="1">
    <source>
        <dbReference type="PROSITE" id="PS50112"/>
    </source>
</evidence>
<gene>
    <name evidence="4" type="ORF">SYK_20560</name>
</gene>
<dbReference type="PANTHER" id="PTHR44757:SF2">
    <property type="entry name" value="BIOFILM ARCHITECTURE MAINTENANCE PROTEIN MBAA"/>
    <property type="match status" value="1"/>
</dbReference>
<dbReference type="PROSITE" id="PS50887">
    <property type="entry name" value="GGDEF"/>
    <property type="match status" value="1"/>
</dbReference>
<dbReference type="NCBIfam" id="TIGR00254">
    <property type="entry name" value="GGDEF"/>
    <property type="match status" value="1"/>
</dbReference>
<evidence type="ECO:0000313" key="5">
    <source>
        <dbReference type="Proteomes" id="UP001317742"/>
    </source>
</evidence>
<dbReference type="EMBL" id="AP026709">
    <property type="protein sequence ID" value="BDQ37696.1"/>
    <property type="molecule type" value="Genomic_DNA"/>
</dbReference>
<dbReference type="InterPro" id="IPR001610">
    <property type="entry name" value="PAC"/>
</dbReference>
<dbReference type="Pfam" id="PF00989">
    <property type="entry name" value="PAS"/>
    <property type="match status" value="2"/>
</dbReference>
<dbReference type="SMART" id="SM00086">
    <property type="entry name" value="PAC"/>
    <property type="match status" value="4"/>
</dbReference>
<dbReference type="SUPFAM" id="SSF55073">
    <property type="entry name" value="Nucleotide cyclase"/>
    <property type="match status" value="1"/>
</dbReference>
<reference evidence="4 5" key="1">
    <citation type="submission" date="2022-08" db="EMBL/GenBank/DDBJ databases">
        <title>Genome Sequence of the sulphate-reducing bacterium, Pseudodesulfovibrio sp. SYK.</title>
        <authorList>
            <person name="Kondo R."/>
            <person name="Kataoka T."/>
        </authorList>
    </citation>
    <scope>NUCLEOTIDE SEQUENCE [LARGE SCALE GENOMIC DNA]</scope>
    <source>
        <strain evidence="4 5">SYK</strain>
    </source>
</reference>
<dbReference type="InterPro" id="IPR013767">
    <property type="entry name" value="PAS_fold"/>
</dbReference>
<dbReference type="InterPro" id="IPR000014">
    <property type="entry name" value="PAS"/>
</dbReference>
<keyword evidence="5" id="KW-1185">Reference proteome</keyword>
<dbReference type="PANTHER" id="PTHR44757">
    <property type="entry name" value="DIGUANYLATE CYCLASE DGCP"/>
    <property type="match status" value="1"/>
</dbReference>
<feature type="domain" description="PAS" evidence="1">
    <location>
        <begin position="186"/>
        <end position="257"/>
    </location>
</feature>
<dbReference type="InterPro" id="IPR029787">
    <property type="entry name" value="Nucleotide_cyclase"/>
</dbReference>
<dbReference type="InterPro" id="IPR052155">
    <property type="entry name" value="Biofilm_reg_signaling"/>
</dbReference>
<feature type="domain" description="PAC" evidence="2">
    <location>
        <begin position="262"/>
        <end position="314"/>
    </location>
</feature>
<dbReference type="PROSITE" id="PS50113">
    <property type="entry name" value="PAC"/>
    <property type="match status" value="3"/>
</dbReference>